<reference evidence="1" key="1">
    <citation type="submission" date="2023-09" db="EMBL/GenBank/DDBJ databases">
        <authorList>
            <consortium name="CW5 consortium"/>
            <person name="Lu C.-W."/>
        </authorList>
    </citation>
    <scope>NUCLEOTIDE SEQUENCE</scope>
    <source>
        <strain evidence="1">KPS</strain>
    </source>
</reference>
<dbReference type="RefSeq" id="WP_309543148.1">
    <property type="nucleotide sequence ID" value="NZ_CP133659.1"/>
</dbReference>
<evidence type="ECO:0000313" key="1">
    <source>
        <dbReference type="EMBL" id="WMW67372.1"/>
    </source>
</evidence>
<dbReference type="Proteomes" id="UP001180616">
    <property type="component" value="Chromosome"/>
</dbReference>
<sequence>MDSQRDISRHEAWFGQYVDRFLTGDAAHDAHIELKREHSLLVLGNARVIVAEALAAGTMDVVSARAALLGALYHDVGRFLQYRRWQTFSDARSTNHGLLGGRVLNSERPLHDESPAVRHLAACAVVLHNRFAIPAGVSPRVRQVTRVVRDADKLDIFRVLAAHMEPGGPRDDVVVMHLPEVQGAWTPAVLDAVRAGRLASYADMRCLNDFRILLCGWCFDLGFAASRRLLRESGRVEQLLAWLPAPDQVPEMAELRCRVLAALHDESDMADCRADCCSGMADDAAEAPESVAP</sequence>
<dbReference type="EMBL" id="CP133659">
    <property type="protein sequence ID" value="WMW67372.1"/>
    <property type="molecule type" value="Genomic_DNA"/>
</dbReference>
<name>A0ABY9R817_9BACT</name>
<dbReference type="SUPFAM" id="SSF109604">
    <property type="entry name" value="HD-domain/PDEase-like"/>
    <property type="match status" value="1"/>
</dbReference>
<evidence type="ECO:0000313" key="2">
    <source>
        <dbReference type="Proteomes" id="UP001180616"/>
    </source>
</evidence>
<dbReference type="InterPro" id="IPR003607">
    <property type="entry name" value="HD/PDEase_dom"/>
</dbReference>
<protein>
    <submittedName>
        <fullName evidence="1">HD domain-containing protein</fullName>
    </submittedName>
</protein>
<dbReference type="CDD" id="cd00077">
    <property type="entry name" value="HDc"/>
    <property type="match status" value="1"/>
</dbReference>
<gene>
    <name evidence="1" type="ORF">KPS_000154</name>
</gene>
<proteinExistence type="predicted"/>
<keyword evidence="2" id="KW-1185">Reference proteome</keyword>
<organism evidence="1 2">
    <name type="scientific">Nitratidesulfovibrio liaohensis</name>
    <dbReference type="NCBI Taxonomy" id="2604158"/>
    <lineage>
        <taxon>Bacteria</taxon>
        <taxon>Pseudomonadati</taxon>
        <taxon>Thermodesulfobacteriota</taxon>
        <taxon>Desulfovibrionia</taxon>
        <taxon>Desulfovibrionales</taxon>
        <taxon>Desulfovibrionaceae</taxon>
        <taxon>Nitratidesulfovibrio</taxon>
    </lineage>
</organism>
<dbReference type="Gene3D" id="1.10.3210.10">
    <property type="entry name" value="Hypothetical protein af1432"/>
    <property type="match status" value="1"/>
</dbReference>
<accession>A0ABY9R817</accession>